<evidence type="ECO:0000313" key="1">
    <source>
        <dbReference type="EMBL" id="EAA20110.1"/>
    </source>
</evidence>
<comment type="caution">
    <text evidence="1">The sequence shown here is derived from an EMBL/GenBank/DDBJ whole genome shotgun (WGS) entry which is preliminary data.</text>
</comment>
<reference evidence="1 2" key="1">
    <citation type="journal article" date="2002" name="Nature">
        <title>Genome sequence and comparative analysis of the model rodent malaria parasite Plasmodium yoelii yoelii.</title>
        <authorList>
            <person name="Carlton J.M."/>
            <person name="Angiuoli S.V."/>
            <person name="Suh B.B."/>
            <person name="Kooij T.W."/>
            <person name="Pertea M."/>
            <person name="Silva J.C."/>
            <person name="Ermolaeva M.D."/>
            <person name="Allen J.E."/>
            <person name="Selengut J.D."/>
            <person name="Koo H.L."/>
            <person name="Peterson J.D."/>
            <person name="Pop M."/>
            <person name="Kosack D.S."/>
            <person name="Shumway M.F."/>
            <person name="Bidwell S.L."/>
            <person name="Shallom S.J."/>
            <person name="van Aken S.E."/>
            <person name="Riedmuller S.B."/>
            <person name="Feldblyum T.V."/>
            <person name="Cho J.K."/>
            <person name="Quackenbush J."/>
            <person name="Sedegah M."/>
            <person name="Shoaibi A."/>
            <person name="Cummings L.M."/>
            <person name="Florens L."/>
            <person name="Yates J.R."/>
            <person name="Raine J.D."/>
            <person name="Sinden R.E."/>
            <person name="Harris M.A."/>
            <person name="Cunningham D.A."/>
            <person name="Preiser P.R."/>
            <person name="Bergman L.W."/>
            <person name="Vaidya A.B."/>
            <person name="van Lin L.H."/>
            <person name="Janse C.J."/>
            <person name="Waters A.P."/>
            <person name="Smith H.O."/>
            <person name="White O.R."/>
            <person name="Salzberg S.L."/>
            <person name="Venter J.C."/>
            <person name="Fraser C.M."/>
            <person name="Hoffman S.L."/>
            <person name="Gardner M.J."/>
            <person name="Carucci D.J."/>
        </authorList>
    </citation>
    <scope>NUCLEOTIDE SEQUENCE [LARGE SCALE GENOMIC DNA]</scope>
    <source>
        <strain evidence="1 2">17XNL</strain>
    </source>
</reference>
<dbReference type="InParanoid" id="Q7R7H5"/>
<dbReference type="AlphaFoldDB" id="Q7R7H5"/>
<dbReference type="EMBL" id="AABL01002825">
    <property type="protein sequence ID" value="EAA20110.1"/>
    <property type="molecule type" value="Genomic_DNA"/>
</dbReference>
<evidence type="ECO:0000313" key="2">
    <source>
        <dbReference type="Proteomes" id="UP000008553"/>
    </source>
</evidence>
<dbReference type="PaxDb" id="73239-Q7R7H5"/>
<keyword evidence="2" id="KW-1185">Reference proteome</keyword>
<gene>
    <name evidence="1" type="ORF">PY07611</name>
</gene>
<proteinExistence type="predicted"/>
<sequence length="75" mass="8799">MHNSNKPPFQGKHNNLSKVLDICDYKKTCDYISYSDKRILRNSIFYEDDKEVENTGANWICSGFEKTTAYKNTRI</sequence>
<organism evidence="1 2">
    <name type="scientific">Plasmodium yoelii yoelii</name>
    <dbReference type="NCBI Taxonomy" id="73239"/>
    <lineage>
        <taxon>Eukaryota</taxon>
        <taxon>Sar</taxon>
        <taxon>Alveolata</taxon>
        <taxon>Apicomplexa</taxon>
        <taxon>Aconoidasida</taxon>
        <taxon>Haemosporida</taxon>
        <taxon>Plasmodiidae</taxon>
        <taxon>Plasmodium</taxon>
        <taxon>Plasmodium (Vinckeia)</taxon>
    </lineage>
</organism>
<name>Q7R7H5_PLAYO</name>
<protein>
    <submittedName>
        <fullName evidence="1">Uncharacterized protein</fullName>
    </submittedName>
</protein>
<dbReference type="Proteomes" id="UP000008553">
    <property type="component" value="Unassembled WGS sequence"/>
</dbReference>
<accession>Q7R7H5</accession>